<keyword evidence="2" id="KW-0238">DNA-binding</keyword>
<proteinExistence type="predicted"/>
<keyword evidence="3" id="KW-0804">Transcription</keyword>
<dbReference type="CDD" id="cd06267">
    <property type="entry name" value="PBP1_LacI_sugar_binding-like"/>
    <property type="match status" value="1"/>
</dbReference>
<accession>A0A4R4Z1P4</accession>
<dbReference type="Gene3D" id="1.10.260.40">
    <property type="entry name" value="lambda repressor-like DNA-binding domains"/>
    <property type="match status" value="1"/>
</dbReference>
<evidence type="ECO:0000259" key="4">
    <source>
        <dbReference type="PROSITE" id="PS50932"/>
    </source>
</evidence>
<dbReference type="PROSITE" id="PS50932">
    <property type="entry name" value="HTH_LACI_2"/>
    <property type="match status" value="1"/>
</dbReference>
<reference evidence="5 6" key="1">
    <citation type="submission" date="2019-03" db="EMBL/GenBank/DDBJ databases">
        <title>Draft genome sequences of novel Actinobacteria.</title>
        <authorList>
            <person name="Sahin N."/>
            <person name="Ay H."/>
            <person name="Saygin H."/>
        </authorList>
    </citation>
    <scope>NUCLEOTIDE SEQUENCE [LARGE SCALE GENOMIC DNA]</scope>
    <source>
        <strain evidence="5 6">CH32</strain>
    </source>
</reference>
<feature type="domain" description="HTH lacI-type" evidence="4">
    <location>
        <begin position="21"/>
        <end position="76"/>
    </location>
</feature>
<dbReference type="AlphaFoldDB" id="A0A4R4Z1P4"/>
<keyword evidence="1" id="KW-0805">Transcription regulation</keyword>
<dbReference type="SUPFAM" id="SSF47413">
    <property type="entry name" value="lambda repressor-like DNA-binding domains"/>
    <property type="match status" value="1"/>
</dbReference>
<protein>
    <submittedName>
        <fullName evidence="5">LacI family transcriptional regulator</fullName>
    </submittedName>
</protein>
<dbReference type="CDD" id="cd01392">
    <property type="entry name" value="HTH_LacI"/>
    <property type="match status" value="1"/>
</dbReference>
<dbReference type="InterPro" id="IPR000843">
    <property type="entry name" value="HTH_LacI"/>
</dbReference>
<dbReference type="SUPFAM" id="SSF53822">
    <property type="entry name" value="Periplasmic binding protein-like I"/>
    <property type="match status" value="1"/>
</dbReference>
<gene>
    <name evidence="5" type="ORF">E1286_10105</name>
</gene>
<dbReference type="Pfam" id="PF13377">
    <property type="entry name" value="Peripla_BP_3"/>
    <property type="match status" value="1"/>
</dbReference>
<dbReference type="PANTHER" id="PTHR30146:SF153">
    <property type="entry name" value="LACTOSE OPERON REPRESSOR"/>
    <property type="match status" value="1"/>
</dbReference>
<dbReference type="Proteomes" id="UP000295302">
    <property type="component" value="Unassembled WGS sequence"/>
</dbReference>
<dbReference type="SMART" id="SM00354">
    <property type="entry name" value="HTH_LACI"/>
    <property type="match status" value="1"/>
</dbReference>
<name>A0A4R4Z1P4_9ACTN</name>
<dbReference type="OrthoDB" id="3226810at2"/>
<dbReference type="GO" id="GO:0003700">
    <property type="term" value="F:DNA-binding transcription factor activity"/>
    <property type="evidence" value="ECO:0007669"/>
    <property type="project" value="TreeGrafter"/>
</dbReference>
<dbReference type="InterPro" id="IPR028082">
    <property type="entry name" value="Peripla_BP_I"/>
</dbReference>
<evidence type="ECO:0000313" key="5">
    <source>
        <dbReference type="EMBL" id="TDD51848.1"/>
    </source>
</evidence>
<dbReference type="PANTHER" id="PTHR30146">
    <property type="entry name" value="LACI-RELATED TRANSCRIPTIONAL REPRESSOR"/>
    <property type="match status" value="1"/>
</dbReference>
<dbReference type="EMBL" id="SMKQ01000019">
    <property type="protein sequence ID" value="TDD51848.1"/>
    <property type="molecule type" value="Genomic_DNA"/>
</dbReference>
<dbReference type="InterPro" id="IPR010982">
    <property type="entry name" value="Lambda_DNA-bd_dom_sf"/>
</dbReference>
<dbReference type="InterPro" id="IPR046335">
    <property type="entry name" value="LacI/GalR-like_sensor"/>
</dbReference>
<comment type="caution">
    <text evidence="5">The sequence shown here is derived from an EMBL/GenBank/DDBJ whole genome shotgun (WGS) entry which is preliminary data.</text>
</comment>
<evidence type="ECO:0000256" key="3">
    <source>
        <dbReference type="ARBA" id="ARBA00023163"/>
    </source>
</evidence>
<sequence length="349" mass="36738">MRFRGSVWQTWKSLSGEGVVVTLEDVAKQAGVSLATASRVLNGSTRQVGADLRARVERAADELGYRANIAAQTLARGSSNVIGIVVHDLTDPYFAALADGAMRAAATEGLLVMVGTTHRDPEQEIAYVATLNAQRVRAVLLAGSRVADQAVTGRLREELARYRDSGGRAACVGQDLLGVDTVAPANREGAAELARALAGLGHTRFAVLAGPPHLMTAADRSAGFAAALEELGLPAPQVIHGPFDRDGGYAAARQVEDATCVFAVNDVMAVGALAAYRERGVRVPDDVSVAGFDDIVTLRDHVPALTTVRLPLADMGARALELALNEEEPVVVEHVAGEVVLRESVRRIA</sequence>
<organism evidence="5 6">
    <name type="scientific">Nonomuraea terrae</name>
    <dbReference type="NCBI Taxonomy" id="2530383"/>
    <lineage>
        <taxon>Bacteria</taxon>
        <taxon>Bacillati</taxon>
        <taxon>Actinomycetota</taxon>
        <taxon>Actinomycetes</taxon>
        <taxon>Streptosporangiales</taxon>
        <taxon>Streptosporangiaceae</taxon>
        <taxon>Nonomuraea</taxon>
    </lineage>
</organism>
<evidence type="ECO:0000313" key="6">
    <source>
        <dbReference type="Proteomes" id="UP000295302"/>
    </source>
</evidence>
<dbReference type="Pfam" id="PF00356">
    <property type="entry name" value="LacI"/>
    <property type="match status" value="1"/>
</dbReference>
<keyword evidence="6" id="KW-1185">Reference proteome</keyword>
<dbReference type="Gene3D" id="3.40.50.2300">
    <property type="match status" value="2"/>
</dbReference>
<evidence type="ECO:0000256" key="2">
    <source>
        <dbReference type="ARBA" id="ARBA00023125"/>
    </source>
</evidence>
<dbReference type="PROSITE" id="PS00356">
    <property type="entry name" value="HTH_LACI_1"/>
    <property type="match status" value="1"/>
</dbReference>
<dbReference type="GO" id="GO:0000976">
    <property type="term" value="F:transcription cis-regulatory region binding"/>
    <property type="evidence" value="ECO:0007669"/>
    <property type="project" value="TreeGrafter"/>
</dbReference>
<dbReference type="PRINTS" id="PR00036">
    <property type="entry name" value="HTHLACI"/>
</dbReference>
<evidence type="ECO:0000256" key="1">
    <source>
        <dbReference type="ARBA" id="ARBA00023015"/>
    </source>
</evidence>